<evidence type="ECO:0000313" key="2">
    <source>
        <dbReference type="EMBL" id="MBF8639938.1"/>
    </source>
</evidence>
<dbReference type="EMBL" id="JADMCD010000002">
    <property type="protein sequence ID" value="MBF8639938.1"/>
    <property type="molecule type" value="Genomic_DNA"/>
</dbReference>
<organism evidence="3 4">
    <name type="scientific">Pseudomonas luteola</name>
    <dbReference type="NCBI Taxonomy" id="47886"/>
    <lineage>
        <taxon>Bacteria</taxon>
        <taxon>Pseudomonadati</taxon>
        <taxon>Pseudomonadota</taxon>
        <taxon>Gammaproteobacteria</taxon>
        <taxon>Pseudomonadales</taxon>
        <taxon>Pseudomonadaceae</taxon>
        <taxon>Pseudomonas</taxon>
    </lineage>
</organism>
<sequence>MFLLLLLPILVSGFLVCHKHPLFYYRLHRYEGQYLYLQSARLGLFCALLSLTLNLILFLLVAQHDWTVAGRTFSLDYFSGLASLILRTHAIEDASQAAQLSWILILTVTALMIPRPWAFLAKAYIKRRHGLKEENYAMFLMAGILKDSPLDDLLFNATINRETLMLSLEERKVYVGKITTLGEPSETEGADQEVCIKPIMSGYRDKDKLWVTFTTHYADADKDIYLTLKQSQILSATKFDFDAYERFVRSKKPDHVTS</sequence>
<feature type="transmembrane region" description="Helical" evidence="1">
    <location>
        <begin position="73"/>
        <end position="91"/>
    </location>
</feature>
<dbReference type="AlphaFoldDB" id="A0A2X2CP06"/>
<keyword evidence="1" id="KW-0812">Transmembrane</keyword>
<name>A0A2X2CP06_PSELU</name>
<gene>
    <name evidence="2" type="ORF">IRZ65_04485</name>
    <name evidence="3" type="ORF">NCTC11842_02791</name>
</gene>
<proteinExistence type="predicted"/>
<reference evidence="2 5" key="2">
    <citation type="submission" date="2020-10" db="EMBL/GenBank/DDBJ databases">
        <title>Genome sequences of Pseudomonas isolates.</title>
        <authorList>
            <person name="Wessels L."/>
            <person name="Reich F."/>
            <person name="Hammerl J."/>
        </authorList>
    </citation>
    <scope>NUCLEOTIDE SEQUENCE [LARGE SCALE GENOMIC DNA]</scope>
    <source>
        <strain evidence="2 5">20-MO00624-0</strain>
    </source>
</reference>
<keyword evidence="1" id="KW-1133">Transmembrane helix</keyword>
<dbReference type="Proteomes" id="UP000626180">
    <property type="component" value="Unassembled WGS sequence"/>
</dbReference>
<evidence type="ECO:0000313" key="4">
    <source>
        <dbReference type="Proteomes" id="UP000250443"/>
    </source>
</evidence>
<feature type="transmembrane region" description="Helical" evidence="1">
    <location>
        <begin position="97"/>
        <end position="118"/>
    </location>
</feature>
<evidence type="ECO:0000313" key="3">
    <source>
        <dbReference type="EMBL" id="SPZ08451.1"/>
    </source>
</evidence>
<accession>A0A2X2CP06</accession>
<keyword evidence="5" id="KW-1185">Reference proteome</keyword>
<evidence type="ECO:0000313" key="5">
    <source>
        <dbReference type="Proteomes" id="UP000626180"/>
    </source>
</evidence>
<dbReference type="Proteomes" id="UP000250443">
    <property type="component" value="Unassembled WGS sequence"/>
</dbReference>
<reference evidence="3 4" key="1">
    <citation type="submission" date="2018-06" db="EMBL/GenBank/DDBJ databases">
        <authorList>
            <consortium name="Pathogen Informatics"/>
            <person name="Doyle S."/>
        </authorList>
    </citation>
    <scope>NUCLEOTIDE SEQUENCE [LARGE SCALE GENOMIC DNA]</scope>
    <source>
        <strain evidence="3 4">NCTC11842</strain>
    </source>
</reference>
<evidence type="ECO:0000256" key="1">
    <source>
        <dbReference type="SAM" id="Phobius"/>
    </source>
</evidence>
<protein>
    <submittedName>
        <fullName evidence="3">Uncharacterized protein</fullName>
    </submittedName>
</protein>
<dbReference type="RefSeq" id="WP_010794988.1">
    <property type="nucleotide sequence ID" value="NZ_CP044086.1"/>
</dbReference>
<keyword evidence="1" id="KW-0472">Membrane</keyword>
<feature type="transmembrane region" description="Helical" evidence="1">
    <location>
        <begin position="41"/>
        <end position="61"/>
    </location>
</feature>
<dbReference type="EMBL" id="UAUF01000012">
    <property type="protein sequence ID" value="SPZ08451.1"/>
    <property type="molecule type" value="Genomic_DNA"/>
</dbReference>